<dbReference type="PATRIC" id="fig|1397108.4.peg.1033"/>
<proteinExistence type="predicted"/>
<evidence type="ECO:0000313" key="3">
    <source>
        <dbReference type="Proteomes" id="UP000064920"/>
    </source>
</evidence>
<accession>A0A0N9ZEY0</accession>
<sequence>MLLLQTSNGVPMLGLARADEIVFDSSTLPEWDGSRDYRAILEAGLAALGADLSDLTEITVDIGPGGMGVTRTGASFANALGFALGLPVCAIPAFEMLGAQLATDETPVVIVRKAARPYVHFGLYQNGELARYEHLTRDEVQNLITSLHKFNLAGNVSFDGHNAPMRNAADLQTMLTVARSKPAPAPQARVYPIVEVLT</sequence>
<dbReference type="InterPro" id="IPR043129">
    <property type="entry name" value="ATPase_NBD"/>
</dbReference>
<evidence type="ECO:0000259" key="1">
    <source>
        <dbReference type="Pfam" id="PF00814"/>
    </source>
</evidence>
<feature type="domain" description="Gcp-like" evidence="1">
    <location>
        <begin position="40"/>
        <end position="127"/>
    </location>
</feature>
<dbReference type="EMBL" id="CP012023">
    <property type="protein sequence ID" value="ALI54954.1"/>
    <property type="molecule type" value="Genomic_DNA"/>
</dbReference>
<keyword evidence="3" id="KW-1185">Reference proteome</keyword>
<dbReference type="SUPFAM" id="SSF53067">
    <property type="entry name" value="Actin-like ATPase domain"/>
    <property type="match status" value="1"/>
</dbReference>
<name>A0A0N9ZEY0_9RHOB</name>
<evidence type="ECO:0000313" key="2">
    <source>
        <dbReference type="EMBL" id="ALI54954.1"/>
    </source>
</evidence>
<dbReference type="KEGG" id="cmar:IMCC12053_1006"/>
<dbReference type="AlphaFoldDB" id="A0A0N9ZEY0"/>
<protein>
    <recommendedName>
        <fullName evidence="1">Gcp-like domain-containing protein</fullName>
    </recommendedName>
</protein>
<organism evidence="2 3">
    <name type="scientific">Celeribacter marinus</name>
    <dbReference type="NCBI Taxonomy" id="1397108"/>
    <lineage>
        <taxon>Bacteria</taxon>
        <taxon>Pseudomonadati</taxon>
        <taxon>Pseudomonadota</taxon>
        <taxon>Alphaproteobacteria</taxon>
        <taxon>Rhodobacterales</taxon>
        <taxon>Roseobacteraceae</taxon>
        <taxon>Celeribacter</taxon>
    </lineage>
</organism>
<dbReference type="STRING" id="1397108.IMCC12053_1006"/>
<dbReference type="InterPro" id="IPR000905">
    <property type="entry name" value="Gcp-like_dom"/>
</dbReference>
<dbReference type="Pfam" id="PF00814">
    <property type="entry name" value="TsaD"/>
    <property type="match status" value="1"/>
</dbReference>
<gene>
    <name evidence="2" type="ORF">IMCC12053_1006</name>
</gene>
<reference evidence="2 3" key="1">
    <citation type="submission" date="2015-05" db="EMBL/GenBank/DDBJ databases">
        <authorList>
            <person name="Wang D.B."/>
            <person name="Wang M."/>
        </authorList>
    </citation>
    <scope>NUCLEOTIDE SEQUENCE [LARGE SCALE GENOMIC DNA]</scope>
    <source>
        <strain evidence="2 3">IMCC 12053</strain>
    </source>
</reference>
<dbReference type="Proteomes" id="UP000064920">
    <property type="component" value="Chromosome"/>
</dbReference>
<dbReference type="Gene3D" id="3.30.420.40">
    <property type="match status" value="1"/>
</dbReference>